<accession>A0A455SUK3</accession>
<gene>
    <name evidence="2" type="ORF">KTA_02560</name>
</gene>
<evidence type="ECO:0000256" key="1">
    <source>
        <dbReference type="SAM" id="MobiDB-lite"/>
    </source>
</evidence>
<dbReference type="AlphaFoldDB" id="A0A455SUK3"/>
<sequence length="181" mass="19555">MPETAGSLAPAGRLPELPAPAAPWPCWVVWLSQAIQQVGAYEVPLSAGQLRQLVDGLAALAARLETEATCALDQQRRTRAGMQAKAFLHRQYLRLSAASQQCDEARLLVGTLAQRVSREQLARLPHRHRPGVSGPDRLRQQVRQQLVSLRAALERLGSSSRPGGVVSHLAGSASLEGGEHR</sequence>
<reference evidence="2" key="1">
    <citation type="submission" date="2018-12" db="EMBL/GenBank/DDBJ databases">
        <title>Novel natural products biosynthetic potential of the class Ktedonobacteria.</title>
        <authorList>
            <person name="Zheng Y."/>
            <person name="Saitou A."/>
            <person name="Wang C.M."/>
            <person name="Toyoda A."/>
            <person name="Minakuchi Y."/>
            <person name="Sekiguchi Y."/>
            <person name="Ueda K."/>
            <person name="Takano H."/>
            <person name="Sakai Y."/>
            <person name="Yokota A."/>
            <person name="Yabe S."/>
        </authorList>
    </citation>
    <scope>NUCLEOTIDE SEQUENCE</scope>
    <source>
        <strain evidence="2">A3-2</strain>
    </source>
</reference>
<proteinExistence type="predicted"/>
<protein>
    <recommendedName>
        <fullName evidence="3">DUF5667 domain-containing protein</fullName>
    </recommendedName>
</protein>
<name>A0A455SUK3_9CHLR</name>
<organism evidence="2">
    <name type="scientific">Thermogemmatispora argillosa</name>
    <dbReference type="NCBI Taxonomy" id="2045280"/>
    <lineage>
        <taxon>Bacteria</taxon>
        <taxon>Bacillati</taxon>
        <taxon>Chloroflexota</taxon>
        <taxon>Ktedonobacteria</taxon>
        <taxon>Thermogemmatisporales</taxon>
        <taxon>Thermogemmatisporaceae</taxon>
        <taxon>Thermogemmatispora</taxon>
    </lineage>
</organism>
<evidence type="ECO:0000313" key="2">
    <source>
        <dbReference type="EMBL" id="BBH92057.1"/>
    </source>
</evidence>
<feature type="region of interest" description="Disordered" evidence="1">
    <location>
        <begin position="158"/>
        <end position="181"/>
    </location>
</feature>
<dbReference type="EMBL" id="AP019377">
    <property type="protein sequence ID" value="BBH92057.1"/>
    <property type="molecule type" value="Genomic_DNA"/>
</dbReference>
<evidence type="ECO:0008006" key="3">
    <source>
        <dbReference type="Google" id="ProtNLM"/>
    </source>
</evidence>